<protein>
    <submittedName>
        <fullName evidence="1">Uncharacterized protein</fullName>
    </submittedName>
</protein>
<dbReference type="PATRIC" id="fig|320778.3.peg.352"/>
<proteinExistence type="predicted"/>
<organism evidence="1 2">
    <name type="scientific">Photobacterium ganghwense</name>
    <dbReference type="NCBI Taxonomy" id="320778"/>
    <lineage>
        <taxon>Bacteria</taxon>
        <taxon>Pseudomonadati</taxon>
        <taxon>Pseudomonadota</taxon>
        <taxon>Gammaproteobacteria</taxon>
        <taxon>Vibrionales</taxon>
        <taxon>Vibrionaceae</taxon>
        <taxon>Photobacterium</taxon>
    </lineage>
</organism>
<comment type="caution">
    <text evidence="1">The sequence shown here is derived from an EMBL/GenBank/DDBJ whole genome shotgun (WGS) entry which is preliminary data.</text>
</comment>
<accession>A0A0J1HIP4</accession>
<keyword evidence="2" id="KW-1185">Reference proteome</keyword>
<sequence length="88" mass="9735">MNFSPLVDNFAGCAAMKTKSLMVLPGIHFEVSETASDSRSREWPAAQSFPVFKNDTAFTVPKVHFVVALSPDAVIGALLRQYYPQHLH</sequence>
<dbReference type="Proteomes" id="UP000035909">
    <property type="component" value="Unassembled WGS sequence"/>
</dbReference>
<name>A0A0J1HIP4_9GAMM</name>
<reference evidence="1 2" key="1">
    <citation type="submission" date="2015-05" db="EMBL/GenBank/DDBJ databases">
        <title>Photobacterium galathea sp. nov.</title>
        <authorList>
            <person name="Machado H."/>
            <person name="Gram L."/>
        </authorList>
    </citation>
    <scope>NUCLEOTIDE SEQUENCE [LARGE SCALE GENOMIC DNA]</scope>
    <source>
        <strain evidence="1 2">DSM 22954</strain>
    </source>
</reference>
<gene>
    <name evidence="1" type="ORF">ABT57_01655</name>
</gene>
<dbReference type="AlphaFoldDB" id="A0A0J1HIP4"/>
<dbReference type="EMBL" id="LDOU01000002">
    <property type="protein sequence ID" value="KLV11483.1"/>
    <property type="molecule type" value="Genomic_DNA"/>
</dbReference>
<evidence type="ECO:0000313" key="1">
    <source>
        <dbReference type="EMBL" id="KLV11483.1"/>
    </source>
</evidence>
<evidence type="ECO:0000313" key="2">
    <source>
        <dbReference type="Proteomes" id="UP000035909"/>
    </source>
</evidence>